<dbReference type="SUPFAM" id="SSF57850">
    <property type="entry name" value="RING/U-box"/>
    <property type="match status" value="1"/>
</dbReference>
<feature type="transmembrane region" description="Helical" evidence="4">
    <location>
        <begin position="14"/>
        <end position="35"/>
    </location>
</feature>
<evidence type="ECO:0000256" key="2">
    <source>
        <dbReference type="ARBA" id="ARBA00022833"/>
    </source>
</evidence>
<dbReference type="AlphaFoldDB" id="A0AAW1CHX3"/>
<dbReference type="PROSITE" id="PS50089">
    <property type="entry name" value="ZF_RING_2"/>
    <property type="match status" value="1"/>
</dbReference>
<keyword evidence="4" id="KW-1133">Transmembrane helix</keyword>
<evidence type="ECO:0000256" key="1">
    <source>
        <dbReference type="ARBA" id="ARBA00022771"/>
    </source>
</evidence>
<keyword evidence="2" id="KW-0862">Zinc</keyword>
<sequence length="307" mass="35619">MYVMFPIITFAAEFSYTLAIIGIHTIIWGLVFYFVKYAYSEWTQQQLLTGDSETLQSNRIPQITMIQVNIPFTFKLLENPISSYREISCKVSSQVDYRLFVFWGVNIRDLHVLLWKPWDILINEVMSGHMLEGHYHHAGINYRSITHVEKIIRLKMPDEQLELGRPPRQIYPLVVIIMTDNNGLQGEEDVALVSIVHIKDSICTLPTSVLAQYLKQYNGQLSCLKQLYMADSVDNADDLCVICQNYPISRALLPCRHTCICAICFNRLESCPMCRSPIGSFFCIRNEDYVIQRKEPIRAQPTFRWFS</sequence>
<comment type="caution">
    <text evidence="6">The sequence shown here is derived from an EMBL/GenBank/DDBJ whole genome shotgun (WGS) entry which is preliminary data.</text>
</comment>
<dbReference type="InterPro" id="IPR042496">
    <property type="entry name" value="CGRF1"/>
</dbReference>
<organism evidence="6 7">
    <name type="scientific">Rhynocoris fuscipes</name>
    <dbReference type="NCBI Taxonomy" id="488301"/>
    <lineage>
        <taxon>Eukaryota</taxon>
        <taxon>Metazoa</taxon>
        <taxon>Ecdysozoa</taxon>
        <taxon>Arthropoda</taxon>
        <taxon>Hexapoda</taxon>
        <taxon>Insecta</taxon>
        <taxon>Pterygota</taxon>
        <taxon>Neoptera</taxon>
        <taxon>Paraneoptera</taxon>
        <taxon>Hemiptera</taxon>
        <taxon>Heteroptera</taxon>
        <taxon>Panheteroptera</taxon>
        <taxon>Cimicomorpha</taxon>
        <taxon>Reduviidae</taxon>
        <taxon>Harpactorinae</taxon>
        <taxon>Harpactorini</taxon>
        <taxon>Rhynocoris</taxon>
    </lineage>
</organism>
<evidence type="ECO:0000313" key="7">
    <source>
        <dbReference type="Proteomes" id="UP001461498"/>
    </source>
</evidence>
<accession>A0AAW1CHX3</accession>
<dbReference type="InterPro" id="IPR013083">
    <property type="entry name" value="Znf_RING/FYVE/PHD"/>
</dbReference>
<dbReference type="Gene3D" id="3.30.40.10">
    <property type="entry name" value="Zinc/RING finger domain, C3HC4 (zinc finger)"/>
    <property type="match status" value="1"/>
</dbReference>
<keyword evidence="1 3" id="KW-0863">Zinc-finger</keyword>
<feature type="domain" description="RING-type" evidence="5">
    <location>
        <begin position="240"/>
        <end position="275"/>
    </location>
</feature>
<dbReference type="PANTHER" id="PTHR15379:SF2">
    <property type="entry name" value="CELL GROWTH REGULATOR WITH RING FINGER DOMAIN PROTEIN 1"/>
    <property type="match status" value="1"/>
</dbReference>
<keyword evidence="1 3" id="KW-0479">Metal-binding</keyword>
<dbReference type="GO" id="GO:0030308">
    <property type="term" value="P:negative regulation of cell growth"/>
    <property type="evidence" value="ECO:0007669"/>
    <property type="project" value="TreeGrafter"/>
</dbReference>
<dbReference type="InterPro" id="IPR001841">
    <property type="entry name" value="Znf_RING"/>
</dbReference>
<dbReference type="PANTHER" id="PTHR15379">
    <property type="entry name" value="CELL GROWTH REGULATOR WITH RING FINGER DOMAIN PROTEIN 1"/>
    <property type="match status" value="1"/>
</dbReference>
<evidence type="ECO:0000313" key="6">
    <source>
        <dbReference type="EMBL" id="KAK9498002.1"/>
    </source>
</evidence>
<keyword evidence="7" id="KW-1185">Reference proteome</keyword>
<dbReference type="Pfam" id="PF13920">
    <property type="entry name" value="zf-C3HC4_3"/>
    <property type="match status" value="1"/>
</dbReference>
<dbReference type="CDD" id="cd16787">
    <property type="entry name" value="mRING-HC-C3HC5_CGRF1"/>
    <property type="match status" value="1"/>
</dbReference>
<proteinExistence type="predicted"/>
<keyword evidence="4" id="KW-0812">Transmembrane</keyword>
<dbReference type="Proteomes" id="UP001461498">
    <property type="component" value="Unassembled WGS sequence"/>
</dbReference>
<gene>
    <name evidence="6" type="ORF">O3M35_003892</name>
</gene>
<dbReference type="GO" id="GO:0008270">
    <property type="term" value="F:zinc ion binding"/>
    <property type="evidence" value="ECO:0007669"/>
    <property type="project" value="UniProtKB-KW"/>
</dbReference>
<protein>
    <recommendedName>
        <fullName evidence="5">RING-type domain-containing protein</fullName>
    </recommendedName>
</protein>
<evidence type="ECO:0000256" key="4">
    <source>
        <dbReference type="SAM" id="Phobius"/>
    </source>
</evidence>
<dbReference type="EMBL" id="JAPXFL010000013">
    <property type="protein sequence ID" value="KAK9498002.1"/>
    <property type="molecule type" value="Genomic_DNA"/>
</dbReference>
<keyword evidence="4" id="KW-0472">Membrane</keyword>
<evidence type="ECO:0000259" key="5">
    <source>
        <dbReference type="PROSITE" id="PS50089"/>
    </source>
</evidence>
<reference evidence="6 7" key="1">
    <citation type="submission" date="2022-12" db="EMBL/GenBank/DDBJ databases">
        <title>Chromosome-level genome assembly of true bugs.</title>
        <authorList>
            <person name="Ma L."/>
            <person name="Li H."/>
        </authorList>
    </citation>
    <scope>NUCLEOTIDE SEQUENCE [LARGE SCALE GENOMIC DNA]</scope>
    <source>
        <strain evidence="6">Lab_2022b</strain>
    </source>
</reference>
<name>A0AAW1CHX3_9HEMI</name>
<evidence type="ECO:0000256" key="3">
    <source>
        <dbReference type="PROSITE-ProRule" id="PRU00175"/>
    </source>
</evidence>